<evidence type="ECO:0000313" key="1">
    <source>
        <dbReference type="EMBL" id="KAK4708611.1"/>
    </source>
</evidence>
<name>A0AAV9K5L8_9SOLN</name>
<accession>A0AAV9K5L8</accession>
<gene>
    <name evidence="1" type="ORF">R3W88_029536</name>
</gene>
<keyword evidence="2" id="KW-1185">Reference proteome</keyword>
<dbReference type="EMBL" id="JAWPEI010000012">
    <property type="protein sequence ID" value="KAK4708611.1"/>
    <property type="molecule type" value="Genomic_DNA"/>
</dbReference>
<dbReference type="AlphaFoldDB" id="A0AAV9K5L8"/>
<proteinExistence type="predicted"/>
<organism evidence="1 2">
    <name type="scientific">Solanum pinnatisectum</name>
    <name type="common">tansyleaf nightshade</name>
    <dbReference type="NCBI Taxonomy" id="50273"/>
    <lineage>
        <taxon>Eukaryota</taxon>
        <taxon>Viridiplantae</taxon>
        <taxon>Streptophyta</taxon>
        <taxon>Embryophyta</taxon>
        <taxon>Tracheophyta</taxon>
        <taxon>Spermatophyta</taxon>
        <taxon>Magnoliopsida</taxon>
        <taxon>eudicotyledons</taxon>
        <taxon>Gunneridae</taxon>
        <taxon>Pentapetalae</taxon>
        <taxon>asterids</taxon>
        <taxon>lamiids</taxon>
        <taxon>Solanales</taxon>
        <taxon>Solanaceae</taxon>
        <taxon>Solanoideae</taxon>
        <taxon>Solaneae</taxon>
        <taxon>Solanum</taxon>
    </lineage>
</organism>
<dbReference type="Proteomes" id="UP001311915">
    <property type="component" value="Unassembled WGS sequence"/>
</dbReference>
<protein>
    <submittedName>
        <fullName evidence="1">Uncharacterized protein</fullName>
    </submittedName>
</protein>
<sequence>MFHNHIFDLHVFSPNVAPEDDFKNVAYKQEWNEESKLPADYIRREDMEINDVAMKHALPFLPGKSLMKFWAMSNELNHWIVSLLVVYQQSISLQKLSGYFYQIVDVDFRSDPNFLSLDHSANGVPHPSLGFLPERIKVLCSRSGLLL</sequence>
<reference evidence="1 2" key="1">
    <citation type="submission" date="2023-10" db="EMBL/GenBank/DDBJ databases">
        <title>Genome-Wide Identification Analysis in wild type Solanum Pinnatisectum Reveals Some Genes Defensing Phytophthora Infestans.</title>
        <authorList>
            <person name="Sun C."/>
        </authorList>
    </citation>
    <scope>NUCLEOTIDE SEQUENCE [LARGE SCALE GENOMIC DNA]</scope>
    <source>
        <strain evidence="1">LQN</strain>
        <tissue evidence="1">Leaf</tissue>
    </source>
</reference>
<evidence type="ECO:0000313" key="2">
    <source>
        <dbReference type="Proteomes" id="UP001311915"/>
    </source>
</evidence>
<comment type="caution">
    <text evidence="1">The sequence shown here is derived from an EMBL/GenBank/DDBJ whole genome shotgun (WGS) entry which is preliminary data.</text>
</comment>